<dbReference type="SUPFAM" id="SSF47413">
    <property type="entry name" value="lambda repressor-like DNA-binding domains"/>
    <property type="match status" value="1"/>
</dbReference>
<feature type="domain" description="HTH cro/C1-type" evidence="2">
    <location>
        <begin position="7"/>
        <end position="61"/>
    </location>
</feature>
<protein>
    <submittedName>
        <fullName evidence="3">Helix-turn-helix transcriptional regulator</fullName>
    </submittedName>
</protein>
<dbReference type="Gene3D" id="1.10.260.40">
    <property type="entry name" value="lambda repressor-like DNA-binding domains"/>
    <property type="match status" value="1"/>
</dbReference>
<keyword evidence="1" id="KW-0238">DNA-binding</keyword>
<dbReference type="AlphaFoldDB" id="A0A556AIF7"/>
<dbReference type="PROSITE" id="PS50943">
    <property type="entry name" value="HTH_CROC1"/>
    <property type="match status" value="1"/>
</dbReference>
<dbReference type="PANTHER" id="PTHR46558:SF13">
    <property type="entry name" value="HTH-TYPE TRANSCRIPTIONAL REGULATOR IMMR"/>
    <property type="match status" value="1"/>
</dbReference>
<dbReference type="RefSeq" id="WP_143949011.1">
    <property type="nucleotide sequence ID" value="NZ_BAABMB010000001.1"/>
</dbReference>
<keyword evidence="4" id="KW-1185">Reference proteome</keyword>
<dbReference type="InterPro" id="IPR001387">
    <property type="entry name" value="Cro/C1-type_HTH"/>
</dbReference>
<organism evidence="3 4">
    <name type="scientific">Verticiella sediminum</name>
    <dbReference type="NCBI Taxonomy" id="1247510"/>
    <lineage>
        <taxon>Bacteria</taxon>
        <taxon>Pseudomonadati</taxon>
        <taxon>Pseudomonadota</taxon>
        <taxon>Betaproteobacteria</taxon>
        <taxon>Burkholderiales</taxon>
        <taxon>Alcaligenaceae</taxon>
        <taxon>Verticiella</taxon>
    </lineage>
</organism>
<evidence type="ECO:0000259" key="2">
    <source>
        <dbReference type="PROSITE" id="PS50943"/>
    </source>
</evidence>
<proteinExistence type="predicted"/>
<name>A0A556AIF7_9BURK</name>
<dbReference type="Proteomes" id="UP000318405">
    <property type="component" value="Unassembled WGS sequence"/>
</dbReference>
<evidence type="ECO:0000256" key="1">
    <source>
        <dbReference type="ARBA" id="ARBA00023125"/>
    </source>
</evidence>
<dbReference type="EMBL" id="VLTJ01000029">
    <property type="protein sequence ID" value="TSH92645.1"/>
    <property type="molecule type" value="Genomic_DNA"/>
</dbReference>
<sequence>MSIGTRIRERRKARGLTLQQVAEAFSIHRASVSDWERDVSRPDVDRLVRLSGLLRTTTDYLLTGTAASAQGGAADWPFRRVSHEEWSALSEEQKARIEGFAEAVAQELPAPTHAARKASG</sequence>
<evidence type="ECO:0000313" key="3">
    <source>
        <dbReference type="EMBL" id="TSH92645.1"/>
    </source>
</evidence>
<accession>A0A556AIF7</accession>
<dbReference type="CDD" id="cd00093">
    <property type="entry name" value="HTH_XRE"/>
    <property type="match status" value="1"/>
</dbReference>
<dbReference type="SMART" id="SM00530">
    <property type="entry name" value="HTH_XRE"/>
    <property type="match status" value="1"/>
</dbReference>
<dbReference type="OrthoDB" id="9034362at2"/>
<dbReference type="Pfam" id="PF01381">
    <property type="entry name" value="HTH_3"/>
    <property type="match status" value="1"/>
</dbReference>
<gene>
    <name evidence="3" type="ORF">FOZ76_14590</name>
</gene>
<comment type="caution">
    <text evidence="3">The sequence shown here is derived from an EMBL/GenBank/DDBJ whole genome shotgun (WGS) entry which is preliminary data.</text>
</comment>
<dbReference type="GO" id="GO:0003677">
    <property type="term" value="F:DNA binding"/>
    <property type="evidence" value="ECO:0007669"/>
    <property type="project" value="UniProtKB-KW"/>
</dbReference>
<dbReference type="PANTHER" id="PTHR46558">
    <property type="entry name" value="TRACRIPTIONAL REGULATORY PROTEIN-RELATED-RELATED"/>
    <property type="match status" value="1"/>
</dbReference>
<evidence type="ECO:0000313" key="4">
    <source>
        <dbReference type="Proteomes" id="UP000318405"/>
    </source>
</evidence>
<dbReference type="InterPro" id="IPR010982">
    <property type="entry name" value="Lambda_DNA-bd_dom_sf"/>
</dbReference>
<reference evidence="3 4" key="1">
    <citation type="submission" date="2019-07" db="EMBL/GenBank/DDBJ databases">
        <title>Qingshengfaniella alkalisoli gen. nov., sp. nov., isolated from saline soil.</title>
        <authorList>
            <person name="Xu L."/>
            <person name="Huang X.-X."/>
            <person name="Sun J.-Q."/>
        </authorList>
    </citation>
    <scope>NUCLEOTIDE SEQUENCE [LARGE SCALE GENOMIC DNA]</scope>
    <source>
        <strain evidence="3 4">DSM 27279</strain>
    </source>
</reference>